<reference evidence="20" key="1">
    <citation type="submission" date="2020-03" db="EMBL/GenBank/DDBJ databases">
        <title>Solimonas marina sp. nov., isolated from deep seawater of the Pacific Ocean.</title>
        <authorList>
            <person name="Liu X."/>
            <person name="Lai Q."/>
            <person name="Sun F."/>
            <person name="Gai Y."/>
            <person name="Li G."/>
            <person name="Shao Z."/>
        </authorList>
    </citation>
    <scope>NUCLEOTIDE SEQUENCE</scope>
    <source>
        <strain evidence="20">C16B3</strain>
    </source>
</reference>
<dbReference type="InterPro" id="IPR000374">
    <property type="entry name" value="PC_trans"/>
</dbReference>
<comment type="subcellular location">
    <subcellularLocation>
        <location evidence="2">Cell membrane</location>
        <topology evidence="2">Multi-pass membrane protein</topology>
    </subcellularLocation>
</comment>
<dbReference type="RefSeq" id="WP_168148535.1">
    <property type="nucleotide sequence ID" value="NZ_JAAVXB010000007.1"/>
</dbReference>
<dbReference type="GO" id="GO:0004605">
    <property type="term" value="F:phosphatidate cytidylyltransferase activity"/>
    <property type="evidence" value="ECO:0007669"/>
    <property type="project" value="UniProtKB-EC"/>
</dbReference>
<dbReference type="PROSITE" id="PS01315">
    <property type="entry name" value="CDS"/>
    <property type="match status" value="1"/>
</dbReference>
<keyword evidence="13 19" id="KW-1133">Transmembrane helix</keyword>
<evidence type="ECO:0000256" key="12">
    <source>
        <dbReference type="ARBA" id="ARBA00022695"/>
    </source>
</evidence>
<keyword evidence="15 19" id="KW-0472">Membrane</keyword>
<dbReference type="Pfam" id="PF01148">
    <property type="entry name" value="CTP_transf_1"/>
    <property type="match status" value="1"/>
</dbReference>
<evidence type="ECO:0000256" key="13">
    <source>
        <dbReference type="ARBA" id="ARBA00022989"/>
    </source>
</evidence>
<evidence type="ECO:0000256" key="7">
    <source>
        <dbReference type="ARBA" id="ARBA00019373"/>
    </source>
</evidence>
<dbReference type="EMBL" id="JAAVXB010000007">
    <property type="protein sequence ID" value="NKF23203.1"/>
    <property type="molecule type" value="Genomic_DNA"/>
</dbReference>
<sequence length="272" mass="28529">MLMQRVLTALVLLPLLLALVWFAPTPWLYLALSAVGLVMAWEWTAFMRLTAPLQRAGYLLLTAAVLALVWFSPINGPGLTTALIPVVLIWLIVPLRFRGFPANGAVSTPLMVVAGQLMIASTLLSIAALHALPNGPIKLLFVFFLVFAADTGAYFAGRRFGKHKLAPNISPGKTVEGAIGGLVLCALWGGVAGSFAFGLHSPGAIALMVVLSLIVAVASIIGDLTESMLKRAVGLKDSGHILPGHGGILDRVDSIVAAAPTMLLGLRLCGLV</sequence>
<evidence type="ECO:0000256" key="15">
    <source>
        <dbReference type="ARBA" id="ARBA00023136"/>
    </source>
</evidence>
<protein>
    <recommendedName>
        <fullName evidence="7 18">Phosphatidate cytidylyltransferase</fullName>
        <ecNumber evidence="6 18">2.7.7.41</ecNumber>
    </recommendedName>
</protein>
<evidence type="ECO:0000256" key="9">
    <source>
        <dbReference type="ARBA" id="ARBA00022516"/>
    </source>
</evidence>
<evidence type="ECO:0000256" key="2">
    <source>
        <dbReference type="ARBA" id="ARBA00004651"/>
    </source>
</evidence>
<keyword evidence="17" id="KW-1208">Phospholipid metabolism</keyword>
<keyword evidence="21" id="KW-1185">Reference proteome</keyword>
<dbReference type="PANTHER" id="PTHR46382">
    <property type="entry name" value="PHOSPHATIDATE CYTIDYLYLTRANSFERASE"/>
    <property type="match status" value="1"/>
</dbReference>
<gene>
    <name evidence="20" type="ORF">G7Y82_12840</name>
</gene>
<keyword evidence="10 18" id="KW-0808">Transferase</keyword>
<comment type="similarity">
    <text evidence="5 18">Belongs to the CDS family.</text>
</comment>
<dbReference type="EC" id="2.7.7.41" evidence="6 18"/>
<evidence type="ECO:0000256" key="8">
    <source>
        <dbReference type="ARBA" id="ARBA00022475"/>
    </source>
</evidence>
<feature type="transmembrane region" description="Helical" evidence="19">
    <location>
        <begin position="137"/>
        <end position="156"/>
    </location>
</feature>
<dbReference type="AlphaFoldDB" id="A0A969WAZ1"/>
<keyword evidence="11 18" id="KW-0812">Transmembrane</keyword>
<keyword evidence="14" id="KW-0443">Lipid metabolism</keyword>
<comment type="pathway">
    <text evidence="4">Lipid metabolism.</text>
</comment>
<evidence type="ECO:0000256" key="16">
    <source>
        <dbReference type="ARBA" id="ARBA00023209"/>
    </source>
</evidence>
<feature type="transmembrane region" description="Helical" evidence="19">
    <location>
        <begin position="32"/>
        <end position="49"/>
    </location>
</feature>
<comment type="pathway">
    <text evidence="3 18">Phospholipid metabolism; CDP-diacylglycerol biosynthesis; CDP-diacylglycerol from sn-glycerol 3-phosphate: step 3/3.</text>
</comment>
<evidence type="ECO:0000256" key="19">
    <source>
        <dbReference type="SAM" id="Phobius"/>
    </source>
</evidence>
<feature type="transmembrane region" description="Helical" evidence="19">
    <location>
        <begin position="109"/>
        <end position="131"/>
    </location>
</feature>
<keyword evidence="9" id="KW-0444">Lipid biosynthesis</keyword>
<evidence type="ECO:0000256" key="10">
    <source>
        <dbReference type="ARBA" id="ARBA00022679"/>
    </source>
</evidence>
<evidence type="ECO:0000256" key="4">
    <source>
        <dbReference type="ARBA" id="ARBA00005189"/>
    </source>
</evidence>
<evidence type="ECO:0000256" key="18">
    <source>
        <dbReference type="RuleBase" id="RU003938"/>
    </source>
</evidence>
<keyword evidence="12 18" id="KW-0548">Nucleotidyltransferase</keyword>
<evidence type="ECO:0000256" key="1">
    <source>
        <dbReference type="ARBA" id="ARBA00001698"/>
    </source>
</evidence>
<accession>A0A969WAZ1</accession>
<keyword evidence="16" id="KW-0594">Phospholipid biosynthesis</keyword>
<comment type="catalytic activity">
    <reaction evidence="1 18">
        <text>a 1,2-diacyl-sn-glycero-3-phosphate + CTP + H(+) = a CDP-1,2-diacyl-sn-glycerol + diphosphate</text>
        <dbReference type="Rhea" id="RHEA:16229"/>
        <dbReference type="ChEBI" id="CHEBI:15378"/>
        <dbReference type="ChEBI" id="CHEBI:33019"/>
        <dbReference type="ChEBI" id="CHEBI:37563"/>
        <dbReference type="ChEBI" id="CHEBI:58332"/>
        <dbReference type="ChEBI" id="CHEBI:58608"/>
        <dbReference type="EC" id="2.7.7.41"/>
    </reaction>
</comment>
<evidence type="ECO:0000313" key="20">
    <source>
        <dbReference type="EMBL" id="NKF23203.1"/>
    </source>
</evidence>
<name>A0A969WAZ1_9GAMM</name>
<dbReference type="GO" id="GO:0005886">
    <property type="term" value="C:plasma membrane"/>
    <property type="evidence" value="ECO:0007669"/>
    <property type="project" value="UniProtKB-SubCell"/>
</dbReference>
<keyword evidence="8" id="KW-1003">Cell membrane</keyword>
<dbReference type="PANTHER" id="PTHR46382:SF1">
    <property type="entry name" value="PHOSPHATIDATE CYTIDYLYLTRANSFERASE"/>
    <property type="match status" value="1"/>
</dbReference>
<feature type="transmembrane region" description="Helical" evidence="19">
    <location>
        <begin position="79"/>
        <end position="97"/>
    </location>
</feature>
<dbReference type="Proteomes" id="UP000653472">
    <property type="component" value="Unassembled WGS sequence"/>
</dbReference>
<dbReference type="GO" id="GO:0016024">
    <property type="term" value="P:CDP-diacylglycerol biosynthetic process"/>
    <property type="evidence" value="ECO:0007669"/>
    <property type="project" value="TreeGrafter"/>
</dbReference>
<evidence type="ECO:0000256" key="11">
    <source>
        <dbReference type="ARBA" id="ARBA00022692"/>
    </source>
</evidence>
<evidence type="ECO:0000313" key="21">
    <source>
        <dbReference type="Proteomes" id="UP000653472"/>
    </source>
</evidence>
<evidence type="ECO:0000256" key="17">
    <source>
        <dbReference type="ARBA" id="ARBA00023264"/>
    </source>
</evidence>
<evidence type="ECO:0000256" key="3">
    <source>
        <dbReference type="ARBA" id="ARBA00005119"/>
    </source>
</evidence>
<feature type="transmembrane region" description="Helical" evidence="19">
    <location>
        <begin position="56"/>
        <end position="73"/>
    </location>
</feature>
<feature type="transmembrane region" description="Helical" evidence="19">
    <location>
        <begin position="203"/>
        <end position="221"/>
    </location>
</feature>
<evidence type="ECO:0000256" key="5">
    <source>
        <dbReference type="ARBA" id="ARBA00010185"/>
    </source>
</evidence>
<comment type="caution">
    <text evidence="20">The sequence shown here is derived from an EMBL/GenBank/DDBJ whole genome shotgun (WGS) entry which is preliminary data.</text>
</comment>
<proteinExistence type="inferred from homology"/>
<feature type="transmembrane region" description="Helical" evidence="19">
    <location>
        <begin position="177"/>
        <end position="197"/>
    </location>
</feature>
<evidence type="ECO:0000256" key="14">
    <source>
        <dbReference type="ARBA" id="ARBA00023098"/>
    </source>
</evidence>
<organism evidence="20 21">
    <name type="scientific">Solimonas marina</name>
    <dbReference type="NCBI Taxonomy" id="2714601"/>
    <lineage>
        <taxon>Bacteria</taxon>
        <taxon>Pseudomonadati</taxon>
        <taxon>Pseudomonadota</taxon>
        <taxon>Gammaproteobacteria</taxon>
        <taxon>Nevskiales</taxon>
        <taxon>Nevskiaceae</taxon>
        <taxon>Solimonas</taxon>
    </lineage>
</organism>
<evidence type="ECO:0000256" key="6">
    <source>
        <dbReference type="ARBA" id="ARBA00012487"/>
    </source>
</evidence>